<dbReference type="SUPFAM" id="SSF50952">
    <property type="entry name" value="Soluble quinoprotein glucose dehydrogenase"/>
    <property type="match status" value="1"/>
</dbReference>
<dbReference type="EMBL" id="CP109965">
    <property type="protein sequence ID" value="WAJ69599.1"/>
    <property type="molecule type" value="Genomic_DNA"/>
</dbReference>
<evidence type="ECO:0000313" key="1">
    <source>
        <dbReference type="EMBL" id="WAJ69599.1"/>
    </source>
</evidence>
<name>A0ABY7AJB0_9ALTE</name>
<sequence length="291" mass="31356">MKVSIHAKNLLNPNHMEWTNDGRLLASEFSAGRVKDVTAGGDMSNVKPFAKGLSGPASILPLDDGKVLVAENWAGKVTDISTGGDVSNAKPFISGRSNPYSLAKKIKNGTEKLYVSEHYNGRNSWISDITDPESPSIYVDNIPARPGAPGLTPDVNFDDWQHYASAGCVINWQDGGGSAHFISVGGLGQILDVTDSGGDYIDLLKNKRAVAWDLGRLGAIKEHPTNGLLYAVEPERGDVVAIDPAQPKNMRFEPPVIRGLNFPTCLRFSADGSIMYICSQGDGVVWKVEDF</sequence>
<dbReference type="Proteomes" id="UP001163726">
    <property type="component" value="Chromosome"/>
</dbReference>
<dbReference type="InterPro" id="IPR011042">
    <property type="entry name" value="6-blade_b-propeller_TolB-like"/>
</dbReference>
<dbReference type="InterPro" id="IPR011041">
    <property type="entry name" value="Quinoprot_gluc/sorb_DH_b-prop"/>
</dbReference>
<protein>
    <recommendedName>
        <fullName evidence="3">Pyrroloquinoline-quinone binding quinoprotein</fullName>
    </recommendedName>
</protein>
<evidence type="ECO:0000313" key="2">
    <source>
        <dbReference type="Proteomes" id="UP001163726"/>
    </source>
</evidence>
<dbReference type="RefSeq" id="WP_268073879.1">
    <property type="nucleotide sequence ID" value="NZ_CP109965.1"/>
</dbReference>
<accession>A0ABY7AJB0</accession>
<dbReference type="Gene3D" id="2.120.10.30">
    <property type="entry name" value="TolB, C-terminal domain"/>
    <property type="match status" value="1"/>
</dbReference>
<keyword evidence="2" id="KW-1185">Reference proteome</keyword>
<reference evidence="1" key="1">
    <citation type="submission" date="2022-10" db="EMBL/GenBank/DDBJ databases">
        <title>Catenovulum adriacola sp. nov. isolated in the Harbour of Susak.</title>
        <authorList>
            <person name="Schoch T."/>
            <person name="Reich S.J."/>
            <person name="Stoeferle S."/>
            <person name="Flaiz M."/>
            <person name="Kazda M."/>
            <person name="Riedel C.U."/>
            <person name="Duerre P."/>
        </authorList>
    </citation>
    <scope>NUCLEOTIDE SEQUENCE</scope>
    <source>
        <strain evidence="1">TS8</strain>
    </source>
</reference>
<gene>
    <name evidence="1" type="ORF">OLW01_10560</name>
</gene>
<proteinExistence type="predicted"/>
<organism evidence="1 2">
    <name type="scientific">Catenovulum adriaticum</name>
    <dbReference type="NCBI Taxonomy" id="2984846"/>
    <lineage>
        <taxon>Bacteria</taxon>
        <taxon>Pseudomonadati</taxon>
        <taxon>Pseudomonadota</taxon>
        <taxon>Gammaproteobacteria</taxon>
        <taxon>Alteromonadales</taxon>
        <taxon>Alteromonadaceae</taxon>
        <taxon>Catenovulum</taxon>
    </lineage>
</organism>
<evidence type="ECO:0008006" key="3">
    <source>
        <dbReference type="Google" id="ProtNLM"/>
    </source>
</evidence>